<name>A0A1E3B9I1_ASPCR</name>
<dbReference type="STRING" id="573508.A0A1E3B9I1"/>
<dbReference type="EMBL" id="JXNT01000008">
    <property type="protein sequence ID" value="ODM17538.1"/>
    <property type="molecule type" value="Genomic_DNA"/>
</dbReference>
<proteinExistence type="predicted"/>
<organism evidence="1 2">
    <name type="scientific">Aspergillus cristatus</name>
    <name type="common">Chinese Fuzhuan brick tea-fermentation fungus</name>
    <name type="synonym">Eurotium cristatum</name>
    <dbReference type="NCBI Taxonomy" id="573508"/>
    <lineage>
        <taxon>Eukaryota</taxon>
        <taxon>Fungi</taxon>
        <taxon>Dikarya</taxon>
        <taxon>Ascomycota</taxon>
        <taxon>Pezizomycotina</taxon>
        <taxon>Eurotiomycetes</taxon>
        <taxon>Eurotiomycetidae</taxon>
        <taxon>Eurotiales</taxon>
        <taxon>Aspergillaceae</taxon>
        <taxon>Aspergillus</taxon>
        <taxon>Aspergillus subgen. Aspergillus</taxon>
    </lineage>
</organism>
<keyword evidence="2" id="KW-1185">Reference proteome</keyword>
<evidence type="ECO:0000313" key="2">
    <source>
        <dbReference type="Proteomes" id="UP000094569"/>
    </source>
</evidence>
<protein>
    <submittedName>
        <fullName evidence="1">Uncharacterized protein</fullName>
    </submittedName>
</protein>
<dbReference type="PANTHER" id="PTHR47256">
    <property type="entry name" value="ZN(II)2CYS6 TRANSCRIPTION FACTOR (EUROFUNG)-RELATED"/>
    <property type="match status" value="1"/>
</dbReference>
<accession>A0A1E3B9I1</accession>
<dbReference type="VEuPathDB" id="FungiDB:SI65_07213"/>
<dbReference type="Proteomes" id="UP000094569">
    <property type="component" value="Unassembled WGS sequence"/>
</dbReference>
<dbReference type="AlphaFoldDB" id="A0A1E3B9I1"/>
<dbReference type="PANTHER" id="PTHR47256:SF4">
    <property type="entry name" value="ZN(II)2CYS6 TRANSCRIPTION FACTOR (EUROFUNG)"/>
    <property type="match status" value="1"/>
</dbReference>
<sequence length="178" mass="20115">MTIFGFIQNPLTFDKSSPAHRARELRLSSAHELHKLLDIQRTRWPMEYIPLPSSQFSTVALFTLLEDLDIPSSASAFADTAISLFSIAKRLQLAKGMSRLVQGTAPQKKLRLAPEIRSIFRAFDEVLWAKEDKEKFSSLYPNFAVTVHKETVGEMELDDFLEQWDSLALGEGDTPDGE</sequence>
<dbReference type="InterPro" id="IPR053187">
    <property type="entry name" value="Notoamide_regulator"/>
</dbReference>
<dbReference type="OrthoDB" id="2593732at2759"/>
<reference evidence="1 2" key="1">
    <citation type="journal article" date="2016" name="BMC Genomics">
        <title>Comparative genomic and transcriptomic analyses of the Fuzhuan brick tea-fermentation fungus Aspergillus cristatus.</title>
        <authorList>
            <person name="Ge Y."/>
            <person name="Wang Y."/>
            <person name="Liu Y."/>
            <person name="Tan Y."/>
            <person name="Ren X."/>
            <person name="Zhang X."/>
            <person name="Hyde K.D."/>
            <person name="Liu Y."/>
            <person name="Liu Z."/>
        </authorList>
    </citation>
    <scope>NUCLEOTIDE SEQUENCE [LARGE SCALE GENOMIC DNA]</scope>
    <source>
        <strain evidence="1 2">GZAAS20.1005</strain>
    </source>
</reference>
<gene>
    <name evidence="1" type="ORF">SI65_07213</name>
</gene>
<evidence type="ECO:0000313" key="1">
    <source>
        <dbReference type="EMBL" id="ODM17538.1"/>
    </source>
</evidence>
<comment type="caution">
    <text evidence="1">The sequence shown here is derived from an EMBL/GenBank/DDBJ whole genome shotgun (WGS) entry which is preliminary data.</text>
</comment>